<dbReference type="CDD" id="cd18584">
    <property type="entry name" value="ABC_6TM_AarD_CydD"/>
    <property type="match status" value="1"/>
</dbReference>
<dbReference type="InterPro" id="IPR017871">
    <property type="entry name" value="ABC_transporter-like_CS"/>
</dbReference>
<reference evidence="10 11" key="1">
    <citation type="submission" date="2022-03" db="EMBL/GenBank/DDBJ databases">
        <authorList>
            <person name="Jo J.-H."/>
            <person name="Im W.-T."/>
        </authorList>
    </citation>
    <scope>NUCLEOTIDE SEQUENCE [LARGE SCALE GENOMIC DNA]</scope>
    <source>
        <strain evidence="10 11">MA9</strain>
    </source>
</reference>
<name>A0ABS9UG91_9BACL</name>
<feature type="transmembrane region" description="Helical" evidence="7">
    <location>
        <begin position="135"/>
        <end position="152"/>
    </location>
</feature>
<keyword evidence="2 7" id="KW-0812">Transmembrane</keyword>
<dbReference type="NCBIfam" id="TIGR02857">
    <property type="entry name" value="CydD"/>
    <property type="match status" value="1"/>
</dbReference>
<keyword evidence="11" id="KW-1185">Reference proteome</keyword>
<dbReference type="InterPro" id="IPR011527">
    <property type="entry name" value="ABC1_TM_dom"/>
</dbReference>
<keyword evidence="5 7" id="KW-1133">Transmembrane helix</keyword>
<evidence type="ECO:0000313" key="11">
    <source>
        <dbReference type="Proteomes" id="UP001316087"/>
    </source>
</evidence>
<feature type="transmembrane region" description="Helical" evidence="7">
    <location>
        <begin position="54"/>
        <end position="70"/>
    </location>
</feature>
<dbReference type="PROSITE" id="PS50929">
    <property type="entry name" value="ABC_TM1F"/>
    <property type="match status" value="1"/>
</dbReference>
<dbReference type="PANTHER" id="PTHR24221:SF654">
    <property type="entry name" value="ATP-BINDING CASSETTE SUB-FAMILY B MEMBER 6"/>
    <property type="match status" value="1"/>
</dbReference>
<evidence type="ECO:0000256" key="3">
    <source>
        <dbReference type="ARBA" id="ARBA00022741"/>
    </source>
</evidence>
<feature type="transmembrane region" description="Helical" evidence="7">
    <location>
        <begin position="158"/>
        <end position="176"/>
    </location>
</feature>
<dbReference type="SUPFAM" id="SSF52540">
    <property type="entry name" value="P-loop containing nucleoside triphosphate hydrolases"/>
    <property type="match status" value="1"/>
</dbReference>
<dbReference type="InterPro" id="IPR014216">
    <property type="entry name" value="ABC_transptr_CydD"/>
</dbReference>
<evidence type="ECO:0000256" key="4">
    <source>
        <dbReference type="ARBA" id="ARBA00022840"/>
    </source>
</evidence>
<comment type="subcellular location">
    <subcellularLocation>
        <location evidence="1">Cell membrane</location>
        <topology evidence="1">Multi-pass membrane protein</topology>
    </subcellularLocation>
</comment>
<feature type="domain" description="ABC transmembrane type-1" evidence="9">
    <location>
        <begin position="16"/>
        <end position="300"/>
    </location>
</feature>
<dbReference type="EMBL" id="JAKZFC010000007">
    <property type="protein sequence ID" value="MCH7323346.1"/>
    <property type="molecule type" value="Genomic_DNA"/>
</dbReference>
<dbReference type="Gene3D" id="1.20.1560.10">
    <property type="entry name" value="ABC transporter type 1, transmembrane domain"/>
    <property type="match status" value="1"/>
</dbReference>
<sequence>MQFLQHFIHAEKSKLFMLFSLSFLIGGSIVLQGMSIVKIVNHVFIEKGDFSQTYMFFAHFLLAIIVRLVAQFTMGRIGGLLAEGVKQSIREKLFEHWSLTAMEKHVASQTGEKVTLLIDTVDQLESYYREYIPQVIKTIIVPIMILITIFIVHPNSGWIMLITAPFVPITYIIIGMQTKKKSEEQLDALNRFSGKFLDLLQGLQTIRLFGQSKQQEQILADSNAGFMSRTLSVLKIAFASTLFIELIATLGIGLVALEIGFQMIVFKTLTFAPAFFILTLAPEYYNSLKELGAAFHTGRGSLGAAALIEEQLKQPEKPVHWGTTPLAIQPTISLQDAKFSYSNGPVIGPLSLTIHRGQTVAFIGQTGQGKTSILNMLASLTELDGGTLLLNDAPRSSYRAEDWYAQTSYISQHPYIFAGTLRENICMGLEIPDEEINEALQKAHLLDWLNHLPMGLETPIGEGGLGLSGGEKQRVAIARAFVKKPAIVFFDEPTAGLDVITEKLLMQSIRVLRETATVIIAAHQYESIRFANVIHIVEDGNITASGTPKSLKNHPFYENLRKGGLNHATVITDDMD</sequence>
<dbReference type="PROSITE" id="PS50893">
    <property type="entry name" value="ABC_TRANSPORTER_2"/>
    <property type="match status" value="1"/>
</dbReference>
<dbReference type="InterPro" id="IPR036640">
    <property type="entry name" value="ABC1_TM_sf"/>
</dbReference>
<dbReference type="InterPro" id="IPR039421">
    <property type="entry name" value="Type_1_exporter"/>
</dbReference>
<feature type="transmembrane region" description="Helical" evidence="7">
    <location>
        <begin position="15"/>
        <end position="34"/>
    </location>
</feature>
<feature type="domain" description="ABC transporter" evidence="8">
    <location>
        <begin position="332"/>
        <end position="564"/>
    </location>
</feature>
<evidence type="ECO:0000259" key="8">
    <source>
        <dbReference type="PROSITE" id="PS50893"/>
    </source>
</evidence>
<dbReference type="InterPro" id="IPR027417">
    <property type="entry name" value="P-loop_NTPase"/>
</dbReference>
<dbReference type="PROSITE" id="PS00211">
    <property type="entry name" value="ABC_TRANSPORTER_1"/>
    <property type="match status" value="1"/>
</dbReference>
<protein>
    <submittedName>
        <fullName evidence="10">Thiol reductant ABC exporter subunit CydD</fullName>
    </submittedName>
</protein>
<dbReference type="SUPFAM" id="SSF90123">
    <property type="entry name" value="ABC transporter transmembrane region"/>
    <property type="match status" value="1"/>
</dbReference>
<dbReference type="Pfam" id="PF00005">
    <property type="entry name" value="ABC_tran"/>
    <property type="match status" value="1"/>
</dbReference>
<dbReference type="Pfam" id="PF00664">
    <property type="entry name" value="ABC_membrane"/>
    <property type="match status" value="1"/>
</dbReference>
<keyword evidence="6 7" id="KW-0472">Membrane</keyword>
<evidence type="ECO:0000259" key="9">
    <source>
        <dbReference type="PROSITE" id="PS50929"/>
    </source>
</evidence>
<dbReference type="SMART" id="SM00382">
    <property type="entry name" value="AAA"/>
    <property type="match status" value="1"/>
</dbReference>
<dbReference type="Gene3D" id="3.40.50.300">
    <property type="entry name" value="P-loop containing nucleotide triphosphate hydrolases"/>
    <property type="match status" value="1"/>
</dbReference>
<evidence type="ECO:0000256" key="6">
    <source>
        <dbReference type="ARBA" id="ARBA00023136"/>
    </source>
</evidence>
<dbReference type="InterPro" id="IPR003439">
    <property type="entry name" value="ABC_transporter-like_ATP-bd"/>
</dbReference>
<keyword evidence="4" id="KW-0067">ATP-binding</keyword>
<evidence type="ECO:0000313" key="10">
    <source>
        <dbReference type="EMBL" id="MCH7323346.1"/>
    </source>
</evidence>
<gene>
    <name evidence="10" type="primary">cydD</name>
    <name evidence="10" type="ORF">LZ480_15835</name>
</gene>
<evidence type="ECO:0000256" key="2">
    <source>
        <dbReference type="ARBA" id="ARBA00022692"/>
    </source>
</evidence>
<dbReference type="InterPro" id="IPR003593">
    <property type="entry name" value="AAA+_ATPase"/>
</dbReference>
<evidence type="ECO:0000256" key="1">
    <source>
        <dbReference type="ARBA" id="ARBA00004651"/>
    </source>
</evidence>
<accession>A0ABS9UG91</accession>
<dbReference type="RefSeq" id="WP_241370518.1">
    <property type="nucleotide sequence ID" value="NZ_JAKZFC010000007.1"/>
</dbReference>
<comment type="caution">
    <text evidence="10">The sequence shown here is derived from an EMBL/GenBank/DDBJ whole genome shotgun (WGS) entry which is preliminary data.</text>
</comment>
<feature type="transmembrane region" description="Helical" evidence="7">
    <location>
        <begin position="236"/>
        <end position="257"/>
    </location>
</feature>
<proteinExistence type="predicted"/>
<organism evidence="10 11">
    <name type="scientific">Solibacillus palustris</name>
    <dbReference type="NCBI Taxonomy" id="2908203"/>
    <lineage>
        <taxon>Bacteria</taxon>
        <taxon>Bacillati</taxon>
        <taxon>Bacillota</taxon>
        <taxon>Bacilli</taxon>
        <taxon>Bacillales</taxon>
        <taxon>Caryophanaceae</taxon>
        <taxon>Solibacillus</taxon>
    </lineage>
</organism>
<evidence type="ECO:0000256" key="7">
    <source>
        <dbReference type="SAM" id="Phobius"/>
    </source>
</evidence>
<evidence type="ECO:0000256" key="5">
    <source>
        <dbReference type="ARBA" id="ARBA00022989"/>
    </source>
</evidence>
<dbReference type="PANTHER" id="PTHR24221">
    <property type="entry name" value="ATP-BINDING CASSETTE SUB-FAMILY B"/>
    <property type="match status" value="1"/>
</dbReference>
<keyword evidence="3" id="KW-0547">Nucleotide-binding</keyword>
<dbReference type="Proteomes" id="UP001316087">
    <property type="component" value="Unassembled WGS sequence"/>
</dbReference>